<keyword evidence="2" id="KW-1185">Reference proteome</keyword>
<proteinExistence type="predicted"/>
<dbReference type="InterPro" id="IPR027417">
    <property type="entry name" value="P-loop_NTPase"/>
</dbReference>
<name>A0AAV9WLY7_9PEZI</name>
<sequence length="454" mass="51174">MSRRIYAPEHYQETVAGGSYNENEAITNPEPRQSANLYEAFALADDIFDYRVNVRGKDVGGMGVGIDGLGETNPFSSAYESQALQNSSNDDTQEKCESYGCSKLGKHWCNICTRTFCSMECWKKWPNHQVSKNPGRRRSNQVHEPTNLRLVTTLSSVFQPEVTHKEQLEKHNRNQSSVWFGVHYSRDQAIFQDFQRFSKIGAELQALENSPPKQYPKLVSFVGETGAGKSALIKALIDIYSLSDRRPANQPPANSPLTPVVASTSYGETTATSGDVHLFPDPRSRQEESPILFADCEGLGASNSPPQGSRTARWERKYQEINRLINSGNAATSFIEWQMRRQASQPTLKDILWAIDDRSRSRSFVVKELYPRVLFTFSDVVVFVLRNHKKFEDTIEKLVRWADATFETSSNRPVFPTAIVAMNGLPHENRPLEDWDVGSSQSSVFNSLTVCILK</sequence>
<comment type="caution">
    <text evidence="1">The sequence shown here is derived from an EMBL/GenBank/DDBJ whole genome shotgun (WGS) entry which is preliminary data.</text>
</comment>
<dbReference type="EMBL" id="JAVHJL010000002">
    <property type="protein sequence ID" value="KAK6510149.1"/>
    <property type="molecule type" value="Genomic_DNA"/>
</dbReference>
<evidence type="ECO:0000313" key="2">
    <source>
        <dbReference type="Proteomes" id="UP001370758"/>
    </source>
</evidence>
<dbReference type="Proteomes" id="UP001370758">
    <property type="component" value="Unassembled WGS sequence"/>
</dbReference>
<organism evidence="1 2">
    <name type="scientific">Arthrobotrys musiformis</name>
    <dbReference type="NCBI Taxonomy" id="47236"/>
    <lineage>
        <taxon>Eukaryota</taxon>
        <taxon>Fungi</taxon>
        <taxon>Dikarya</taxon>
        <taxon>Ascomycota</taxon>
        <taxon>Pezizomycotina</taxon>
        <taxon>Orbiliomycetes</taxon>
        <taxon>Orbiliales</taxon>
        <taxon>Orbiliaceae</taxon>
        <taxon>Arthrobotrys</taxon>
    </lineage>
</organism>
<dbReference type="AlphaFoldDB" id="A0AAV9WLY7"/>
<accession>A0AAV9WLY7</accession>
<evidence type="ECO:0008006" key="3">
    <source>
        <dbReference type="Google" id="ProtNLM"/>
    </source>
</evidence>
<dbReference type="Gene3D" id="3.40.50.300">
    <property type="entry name" value="P-loop containing nucleotide triphosphate hydrolases"/>
    <property type="match status" value="1"/>
</dbReference>
<reference evidence="1 2" key="1">
    <citation type="submission" date="2023-08" db="EMBL/GenBank/DDBJ databases">
        <authorList>
            <person name="Palmer J.M."/>
        </authorList>
    </citation>
    <scope>NUCLEOTIDE SEQUENCE [LARGE SCALE GENOMIC DNA]</scope>
    <source>
        <strain evidence="1 2">TWF481</strain>
    </source>
</reference>
<protein>
    <recommendedName>
        <fullName evidence="3">G domain-containing protein</fullName>
    </recommendedName>
</protein>
<evidence type="ECO:0000313" key="1">
    <source>
        <dbReference type="EMBL" id="KAK6510149.1"/>
    </source>
</evidence>
<dbReference type="SUPFAM" id="SSF52540">
    <property type="entry name" value="P-loop containing nucleoside triphosphate hydrolases"/>
    <property type="match status" value="1"/>
</dbReference>
<gene>
    <name evidence="1" type="ORF">TWF481_004862</name>
</gene>